<evidence type="ECO:0000313" key="2">
    <source>
        <dbReference type="EMBL" id="GBM70024.1"/>
    </source>
</evidence>
<comment type="caution">
    <text evidence="2">The sequence shown here is derived from an EMBL/GenBank/DDBJ whole genome shotgun (WGS) entry which is preliminary data.</text>
</comment>
<name>A0A4Y2HWY6_ARAVE</name>
<keyword evidence="3" id="KW-1185">Reference proteome</keyword>
<proteinExistence type="predicted"/>
<dbReference type="EMBL" id="BGPR01002225">
    <property type="protein sequence ID" value="GBM70024.1"/>
    <property type="molecule type" value="Genomic_DNA"/>
</dbReference>
<dbReference type="AlphaFoldDB" id="A0A4Y2HWY6"/>
<accession>A0A4Y2HWY6</accession>
<reference evidence="2 3" key="1">
    <citation type="journal article" date="2019" name="Sci. Rep.">
        <title>Orb-weaving spider Araneus ventricosus genome elucidates the spidroin gene catalogue.</title>
        <authorList>
            <person name="Kono N."/>
            <person name="Nakamura H."/>
            <person name="Ohtoshi R."/>
            <person name="Moran D.A.P."/>
            <person name="Shinohara A."/>
            <person name="Yoshida Y."/>
            <person name="Fujiwara M."/>
            <person name="Mori M."/>
            <person name="Tomita M."/>
            <person name="Arakawa K."/>
        </authorList>
    </citation>
    <scope>NUCLEOTIDE SEQUENCE [LARGE SCALE GENOMIC DNA]</scope>
</reference>
<feature type="region of interest" description="Disordered" evidence="1">
    <location>
        <begin position="1"/>
        <end position="20"/>
    </location>
</feature>
<evidence type="ECO:0000313" key="3">
    <source>
        <dbReference type="Proteomes" id="UP000499080"/>
    </source>
</evidence>
<feature type="region of interest" description="Disordered" evidence="1">
    <location>
        <begin position="43"/>
        <end position="65"/>
    </location>
</feature>
<dbReference type="Proteomes" id="UP000499080">
    <property type="component" value="Unassembled WGS sequence"/>
</dbReference>
<protein>
    <submittedName>
        <fullName evidence="2">Uncharacterized protein</fullName>
    </submittedName>
</protein>
<sequence>MTRTSPELAPLSKLPPHTNGSTFDLDGFSVHQARLQGSFSVESGFEPGALWPRGRDLSTRPPRPKRWQTDDLNEYIIYGRILQKRCHLLFYTYVHYVLNYFWECK</sequence>
<evidence type="ECO:0000256" key="1">
    <source>
        <dbReference type="SAM" id="MobiDB-lite"/>
    </source>
</evidence>
<gene>
    <name evidence="2" type="ORF">AVEN_248840_1</name>
</gene>
<organism evidence="2 3">
    <name type="scientific">Araneus ventricosus</name>
    <name type="common">Orbweaver spider</name>
    <name type="synonym">Epeira ventricosa</name>
    <dbReference type="NCBI Taxonomy" id="182803"/>
    <lineage>
        <taxon>Eukaryota</taxon>
        <taxon>Metazoa</taxon>
        <taxon>Ecdysozoa</taxon>
        <taxon>Arthropoda</taxon>
        <taxon>Chelicerata</taxon>
        <taxon>Arachnida</taxon>
        <taxon>Araneae</taxon>
        <taxon>Araneomorphae</taxon>
        <taxon>Entelegynae</taxon>
        <taxon>Araneoidea</taxon>
        <taxon>Araneidae</taxon>
        <taxon>Araneus</taxon>
    </lineage>
</organism>